<reference evidence="1" key="1">
    <citation type="journal article" date="2019" name="bioRxiv">
        <title>The Genome of the Zebra Mussel, Dreissena polymorpha: A Resource for Invasive Species Research.</title>
        <authorList>
            <person name="McCartney M.A."/>
            <person name="Auch B."/>
            <person name="Kono T."/>
            <person name="Mallez S."/>
            <person name="Zhang Y."/>
            <person name="Obille A."/>
            <person name="Becker A."/>
            <person name="Abrahante J.E."/>
            <person name="Garbe J."/>
            <person name="Badalamenti J.P."/>
            <person name="Herman A."/>
            <person name="Mangelson H."/>
            <person name="Liachko I."/>
            <person name="Sullivan S."/>
            <person name="Sone E.D."/>
            <person name="Koren S."/>
            <person name="Silverstein K.A.T."/>
            <person name="Beckman K.B."/>
            <person name="Gohl D.M."/>
        </authorList>
    </citation>
    <scope>NUCLEOTIDE SEQUENCE</scope>
    <source>
        <strain evidence="1">Duluth1</strain>
        <tissue evidence="1">Whole animal</tissue>
    </source>
</reference>
<proteinExistence type="predicted"/>
<comment type="caution">
    <text evidence="1">The sequence shown here is derived from an EMBL/GenBank/DDBJ whole genome shotgun (WGS) entry which is preliminary data.</text>
</comment>
<dbReference type="EMBL" id="JAIWYP010000014">
    <property type="protein sequence ID" value="KAH3708526.1"/>
    <property type="molecule type" value="Genomic_DNA"/>
</dbReference>
<protein>
    <submittedName>
        <fullName evidence="1">Uncharacterized protein</fullName>
    </submittedName>
</protein>
<accession>A0A9D4BLT1</accession>
<keyword evidence="2" id="KW-1185">Reference proteome</keyword>
<dbReference type="AlphaFoldDB" id="A0A9D4BLT1"/>
<evidence type="ECO:0000313" key="2">
    <source>
        <dbReference type="Proteomes" id="UP000828390"/>
    </source>
</evidence>
<reference evidence="1" key="2">
    <citation type="submission" date="2020-11" db="EMBL/GenBank/DDBJ databases">
        <authorList>
            <person name="McCartney M.A."/>
            <person name="Auch B."/>
            <person name="Kono T."/>
            <person name="Mallez S."/>
            <person name="Becker A."/>
            <person name="Gohl D.M."/>
            <person name="Silverstein K.A.T."/>
            <person name="Koren S."/>
            <person name="Bechman K.B."/>
            <person name="Herman A."/>
            <person name="Abrahante J.E."/>
            <person name="Garbe J."/>
        </authorList>
    </citation>
    <scope>NUCLEOTIDE SEQUENCE</scope>
    <source>
        <strain evidence="1">Duluth1</strain>
        <tissue evidence="1">Whole animal</tissue>
    </source>
</reference>
<name>A0A9D4BLT1_DREPO</name>
<organism evidence="1 2">
    <name type="scientific">Dreissena polymorpha</name>
    <name type="common">Zebra mussel</name>
    <name type="synonym">Mytilus polymorpha</name>
    <dbReference type="NCBI Taxonomy" id="45954"/>
    <lineage>
        <taxon>Eukaryota</taxon>
        <taxon>Metazoa</taxon>
        <taxon>Spiralia</taxon>
        <taxon>Lophotrochozoa</taxon>
        <taxon>Mollusca</taxon>
        <taxon>Bivalvia</taxon>
        <taxon>Autobranchia</taxon>
        <taxon>Heteroconchia</taxon>
        <taxon>Euheterodonta</taxon>
        <taxon>Imparidentia</taxon>
        <taxon>Neoheterodontei</taxon>
        <taxon>Myida</taxon>
        <taxon>Dreissenoidea</taxon>
        <taxon>Dreissenidae</taxon>
        <taxon>Dreissena</taxon>
    </lineage>
</organism>
<dbReference type="Proteomes" id="UP000828390">
    <property type="component" value="Unassembled WGS sequence"/>
</dbReference>
<gene>
    <name evidence="1" type="ORF">DPMN_067979</name>
</gene>
<sequence length="108" mass="11897">MPDSIGYVTRSVIVVKVSFVMRNGSNASSLCICTTWLGATLSTNEATKLWMTIAVSVAPDQTARLHIASDHFRMTWIVSVVCIHTFSPQAPGGCEWKWLLDKTLNTSH</sequence>
<evidence type="ECO:0000313" key="1">
    <source>
        <dbReference type="EMBL" id="KAH3708526.1"/>
    </source>
</evidence>